<evidence type="ECO:0000256" key="3">
    <source>
        <dbReference type="ARBA" id="ARBA00022827"/>
    </source>
</evidence>
<feature type="region of interest" description="Disordered" evidence="5">
    <location>
        <begin position="449"/>
        <end position="475"/>
    </location>
</feature>
<organism evidence="9 10">
    <name type="scientific">Microdochium trichocladiopsis</name>
    <dbReference type="NCBI Taxonomy" id="1682393"/>
    <lineage>
        <taxon>Eukaryota</taxon>
        <taxon>Fungi</taxon>
        <taxon>Dikarya</taxon>
        <taxon>Ascomycota</taxon>
        <taxon>Pezizomycotina</taxon>
        <taxon>Sordariomycetes</taxon>
        <taxon>Xylariomycetidae</taxon>
        <taxon>Xylariales</taxon>
        <taxon>Microdochiaceae</taxon>
        <taxon>Microdochium</taxon>
    </lineage>
</organism>
<evidence type="ECO:0000256" key="1">
    <source>
        <dbReference type="ARBA" id="ARBA00010790"/>
    </source>
</evidence>
<protein>
    <submittedName>
        <fullName evidence="9">GMC oxidoreductase</fullName>
    </submittedName>
</protein>
<proteinExistence type="inferred from homology"/>
<evidence type="ECO:0000256" key="5">
    <source>
        <dbReference type="SAM" id="MobiDB-lite"/>
    </source>
</evidence>
<dbReference type="GeneID" id="70192769"/>
<dbReference type="RefSeq" id="XP_046016786.1">
    <property type="nucleotide sequence ID" value="XM_046163223.1"/>
</dbReference>
<feature type="compositionally biased region" description="Acidic residues" evidence="5">
    <location>
        <begin position="449"/>
        <end position="464"/>
    </location>
</feature>
<comment type="similarity">
    <text evidence="1">Belongs to the GMC oxidoreductase family.</text>
</comment>
<sequence length="811" mass="87437">MAAITAPLAKAPIPVQAAEPEPGDYFTDLQWEVLESLIDAVVPAIVVASDGNSDPGSALTANDTHKQLVVTEEQCTDAYDDLVATLKRPPTYDQFKEFLAARPLDNPRFHKQLRRIVGQTPKSVRKRLGGALDLMTRRTGSLLATGYWTPLHQQGLDTREAIIKSWQNAWTPVWPLLAKTFCTLARVSWAPTDPLFHKLSAYTDHVDDYIPGSEVDYRFLQFPPTATSTSHDNDDEEPAVIKTDIVIVGSGCGGGVAAKVLAEAGHKVVVVDKGYYFPPSHLPMAGEAGQQLLYEAGGSLQATNGATSLLAGSCWGGGGTVNWSASLAPQDFVRREWAGEPGGGLAFFDTPAFQESIDRVCETMGVSDEHVRQNHGNRVLLDGAEKLGWHAKACPQNTGGNEHYCGRCSLGCGSGEKQGPAVNWLPAAQKAGAQFIEGLSVSEVLFADDDDEEDDEDEDNEDNEGGSGHEKKKRRAIGVVGRWTARDKNGFVHSPASERVQRTVRIEAKKVIVASGSLNSPLLLMRSGLKNPHIGKNLHIHPCGNLTAAFPEDVKGWEVQSFPGGILTSVVSDFENLDGHGHGVKLEASSMLPHMVLFNLPWHSALQWKTDALKFRAMNAYISIARDRDTGSVFPDPHDGRPVVDYAISDFDRAHTLAGLVALAKLCYAQGAVEIWPAVPGVPSFKRRSEPSSSSSRGNRESSPADDEENVDGNQDPLGDDDPAFQAWLRVLGTANNSPPRAQHASAHQMGTCRMSSSPEGGVVNNKGQVWDTEGLYVADASVFPSASGVNPMITVMAIADWIARGILADQ</sequence>
<evidence type="ECO:0000256" key="4">
    <source>
        <dbReference type="ARBA" id="ARBA00023002"/>
    </source>
</evidence>
<evidence type="ECO:0000313" key="9">
    <source>
        <dbReference type="EMBL" id="KAH7037665.1"/>
    </source>
</evidence>
<evidence type="ECO:0000259" key="7">
    <source>
        <dbReference type="Pfam" id="PF00890"/>
    </source>
</evidence>
<evidence type="ECO:0000313" key="10">
    <source>
        <dbReference type="Proteomes" id="UP000756346"/>
    </source>
</evidence>
<comment type="caution">
    <text evidence="9">The sequence shown here is derived from an EMBL/GenBank/DDBJ whole genome shotgun (WGS) entry which is preliminary data.</text>
</comment>
<feature type="domain" description="Glucose-methanol-choline oxidoreductase C-terminal" evidence="8">
    <location>
        <begin position="641"/>
        <end position="800"/>
    </location>
</feature>
<feature type="domain" description="FAD-dependent oxidoreductase 2 FAD-binding" evidence="7">
    <location>
        <begin position="244"/>
        <end position="277"/>
    </location>
</feature>
<evidence type="ECO:0000259" key="8">
    <source>
        <dbReference type="Pfam" id="PF05199"/>
    </source>
</evidence>
<feature type="domain" description="Glucose-methanol-choline oxidoreductase N-terminal" evidence="6">
    <location>
        <begin position="292"/>
        <end position="543"/>
    </location>
</feature>
<dbReference type="PANTHER" id="PTHR46056:SF12">
    <property type="entry name" value="LONG-CHAIN-ALCOHOL OXIDASE"/>
    <property type="match status" value="1"/>
</dbReference>
<evidence type="ECO:0000256" key="2">
    <source>
        <dbReference type="ARBA" id="ARBA00022630"/>
    </source>
</evidence>
<dbReference type="InterPro" id="IPR036188">
    <property type="entry name" value="FAD/NAD-bd_sf"/>
</dbReference>
<dbReference type="AlphaFoldDB" id="A0A9P8YGH9"/>
<dbReference type="Gene3D" id="3.50.50.60">
    <property type="entry name" value="FAD/NAD(P)-binding domain"/>
    <property type="match status" value="2"/>
</dbReference>
<dbReference type="Pfam" id="PF00732">
    <property type="entry name" value="GMC_oxred_N"/>
    <property type="match status" value="1"/>
</dbReference>
<dbReference type="OrthoDB" id="269227at2759"/>
<dbReference type="Proteomes" id="UP000756346">
    <property type="component" value="Unassembled WGS sequence"/>
</dbReference>
<dbReference type="Pfam" id="PF00890">
    <property type="entry name" value="FAD_binding_2"/>
    <property type="match status" value="1"/>
</dbReference>
<keyword evidence="10" id="KW-1185">Reference proteome</keyword>
<dbReference type="EMBL" id="JAGTJQ010000002">
    <property type="protein sequence ID" value="KAH7037665.1"/>
    <property type="molecule type" value="Genomic_DNA"/>
</dbReference>
<keyword evidence="2" id="KW-0285">Flavoprotein</keyword>
<dbReference type="InterPro" id="IPR007867">
    <property type="entry name" value="GMC_OxRtase_C"/>
</dbReference>
<accession>A0A9P8YGH9</accession>
<dbReference type="GO" id="GO:0050660">
    <property type="term" value="F:flavin adenine dinucleotide binding"/>
    <property type="evidence" value="ECO:0007669"/>
    <property type="project" value="InterPro"/>
</dbReference>
<keyword evidence="3" id="KW-0274">FAD</keyword>
<keyword evidence="4" id="KW-0560">Oxidoreductase</keyword>
<dbReference type="SUPFAM" id="SSF51905">
    <property type="entry name" value="FAD/NAD(P)-binding domain"/>
    <property type="match status" value="1"/>
</dbReference>
<dbReference type="InterPro" id="IPR000172">
    <property type="entry name" value="GMC_OxRdtase_N"/>
</dbReference>
<dbReference type="Pfam" id="PF05199">
    <property type="entry name" value="GMC_oxred_C"/>
    <property type="match status" value="1"/>
</dbReference>
<gene>
    <name evidence="9" type="ORF">B0I36DRAFT_69440</name>
</gene>
<evidence type="ECO:0000259" key="6">
    <source>
        <dbReference type="Pfam" id="PF00732"/>
    </source>
</evidence>
<dbReference type="PANTHER" id="PTHR46056">
    <property type="entry name" value="LONG-CHAIN-ALCOHOL OXIDASE"/>
    <property type="match status" value="1"/>
</dbReference>
<dbReference type="GO" id="GO:0016614">
    <property type="term" value="F:oxidoreductase activity, acting on CH-OH group of donors"/>
    <property type="evidence" value="ECO:0007669"/>
    <property type="project" value="InterPro"/>
</dbReference>
<dbReference type="InterPro" id="IPR003953">
    <property type="entry name" value="FAD-dep_OxRdtase_2_FAD-bd"/>
</dbReference>
<name>A0A9P8YGH9_9PEZI</name>
<reference evidence="9" key="1">
    <citation type="journal article" date="2021" name="Nat. Commun.">
        <title>Genetic determinants of endophytism in the Arabidopsis root mycobiome.</title>
        <authorList>
            <person name="Mesny F."/>
            <person name="Miyauchi S."/>
            <person name="Thiergart T."/>
            <person name="Pickel B."/>
            <person name="Atanasova L."/>
            <person name="Karlsson M."/>
            <person name="Huettel B."/>
            <person name="Barry K.W."/>
            <person name="Haridas S."/>
            <person name="Chen C."/>
            <person name="Bauer D."/>
            <person name="Andreopoulos W."/>
            <person name="Pangilinan J."/>
            <person name="LaButti K."/>
            <person name="Riley R."/>
            <person name="Lipzen A."/>
            <person name="Clum A."/>
            <person name="Drula E."/>
            <person name="Henrissat B."/>
            <person name="Kohler A."/>
            <person name="Grigoriev I.V."/>
            <person name="Martin F.M."/>
            <person name="Hacquard S."/>
        </authorList>
    </citation>
    <scope>NUCLEOTIDE SEQUENCE</scope>
    <source>
        <strain evidence="9">MPI-CAGE-CH-0230</strain>
    </source>
</reference>
<feature type="region of interest" description="Disordered" evidence="5">
    <location>
        <begin position="683"/>
        <end position="723"/>
    </location>
</feature>